<dbReference type="PRINTS" id="PR00793">
    <property type="entry name" value="PROAMNOPTASE"/>
</dbReference>
<dbReference type="Gene3D" id="3.40.50.1820">
    <property type="entry name" value="alpha/beta hydrolase"/>
    <property type="match status" value="1"/>
</dbReference>
<evidence type="ECO:0000313" key="4">
    <source>
        <dbReference type="EMBL" id="CUN60623.1"/>
    </source>
</evidence>
<dbReference type="Proteomes" id="UP000095651">
    <property type="component" value="Unassembled WGS sequence"/>
</dbReference>
<dbReference type="InterPro" id="IPR002410">
    <property type="entry name" value="Peptidase_S33"/>
</dbReference>
<dbReference type="Pfam" id="PF00561">
    <property type="entry name" value="Abhydrolase_1"/>
    <property type="match status" value="1"/>
</dbReference>
<dbReference type="GO" id="GO:0006508">
    <property type="term" value="P:proteolysis"/>
    <property type="evidence" value="ECO:0007669"/>
    <property type="project" value="InterPro"/>
</dbReference>
<reference evidence="4 5" key="1">
    <citation type="submission" date="2015-09" db="EMBL/GenBank/DDBJ databases">
        <authorList>
            <consortium name="Pathogen Informatics"/>
        </authorList>
    </citation>
    <scope>NUCLEOTIDE SEQUENCE [LARGE SCALE GENOMIC DNA]</scope>
    <source>
        <strain evidence="4 5">2789STDY5608850</strain>
    </source>
</reference>
<dbReference type="PANTHER" id="PTHR43798">
    <property type="entry name" value="MONOACYLGLYCEROL LIPASE"/>
    <property type="match status" value="1"/>
</dbReference>
<protein>
    <submittedName>
        <fullName evidence="4">Alpha/beta hydrolase</fullName>
        <ecNumber evidence="4">3.4.11.5</ecNumber>
    </submittedName>
</protein>
<accession>A0A173YAE0</accession>
<dbReference type="InterPro" id="IPR029058">
    <property type="entry name" value="AB_hydrolase_fold"/>
</dbReference>
<keyword evidence="4" id="KW-0645">Protease</keyword>
<dbReference type="EMBL" id="CYZE01000001">
    <property type="protein sequence ID" value="CUN60623.1"/>
    <property type="molecule type" value="Genomic_DNA"/>
</dbReference>
<proteinExistence type="inferred from homology"/>
<name>A0A173YAE0_9FIRM</name>
<dbReference type="EC" id="3.4.11.5" evidence="4"/>
<dbReference type="PANTHER" id="PTHR43798:SF31">
    <property type="entry name" value="AB HYDROLASE SUPERFAMILY PROTEIN YCLE"/>
    <property type="match status" value="1"/>
</dbReference>
<dbReference type="SUPFAM" id="SSF53474">
    <property type="entry name" value="alpha/beta-Hydrolases"/>
    <property type="match status" value="1"/>
</dbReference>
<evidence type="ECO:0000259" key="3">
    <source>
        <dbReference type="Pfam" id="PF00561"/>
    </source>
</evidence>
<comment type="similarity">
    <text evidence="1">Belongs to the peptidase S33 family.</text>
</comment>
<dbReference type="RefSeq" id="WP_055652991.1">
    <property type="nucleotide sequence ID" value="NZ_CABIXC010000001.1"/>
</dbReference>
<evidence type="ECO:0000256" key="1">
    <source>
        <dbReference type="ARBA" id="ARBA00010088"/>
    </source>
</evidence>
<keyword evidence="2 4" id="KW-0378">Hydrolase</keyword>
<gene>
    <name evidence="4" type="primary">pip_1</name>
    <name evidence="4" type="ORF">ERS852407_00688</name>
</gene>
<dbReference type="AlphaFoldDB" id="A0A173YAE0"/>
<sequence length="327" mass="37341">MNQFEEEYILVNGIEHFLLHYPKTSDTPVLLYLHGGPGSFESLFAYELDKAWGDLFTHVHWDQRGAGKTLRRNKKTGMPENVDQMLEDLHGIVKHLQQKYRVEKLVILGHSWGSLLGSLYVLQHPENVLAYIGIGQVISIMENERTAYQEVSELARKAGNKRHIQALERMGDYPPDNPELLLKQLPKLRKIQEAYDNGPVSGSGIGELFKTLWRSPSFQWGDLVSFMRIMKVNHPLHLQMLSFNLGEILPHYEVPVHYILGENDNITPTALSKAYFDTIDAPLKTIAMIPAAGHNPMYERPEECTAALRAVRETVLRYYLGHTEKSL</sequence>
<dbReference type="GO" id="GO:0016020">
    <property type="term" value="C:membrane"/>
    <property type="evidence" value="ECO:0007669"/>
    <property type="project" value="TreeGrafter"/>
</dbReference>
<keyword evidence="4" id="KW-0031">Aminopeptidase</keyword>
<organism evidence="4 5">
    <name type="scientific">Hungatella hathewayi</name>
    <dbReference type="NCBI Taxonomy" id="154046"/>
    <lineage>
        <taxon>Bacteria</taxon>
        <taxon>Bacillati</taxon>
        <taxon>Bacillota</taxon>
        <taxon>Clostridia</taxon>
        <taxon>Lachnospirales</taxon>
        <taxon>Lachnospiraceae</taxon>
        <taxon>Hungatella</taxon>
    </lineage>
</organism>
<dbReference type="InterPro" id="IPR050266">
    <property type="entry name" value="AB_hydrolase_sf"/>
</dbReference>
<dbReference type="InterPro" id="IPR000073">
    <property type="entry name" value="AB_hydrolase_1"/>
</dbReference>
<dbReference type="GO" id="GO:0004177">
    <property type="term" value="F:aminopeptidase activity"/>
    <property type="evidence" value="ECO:0007669"/>
    <property type="project" value="UniProtKB-KW"/>
</dbReference>
<evidence type="ECO:0000256" key="2">
    <source>
        <dbReference type="ARBA" id="ARBA00022801"/>
    </source>
</evidence>
<evidence type="ECO:0000313" key="5">
    <source>
        <dbReference type="Proteomes" id="UP000095651"/>
    </source>
</evidence>
<feature type="domain" description="AB hydrolase-1" evidence="3">
    <location>
        <begin position="28"/>
        <end position="301"/>
    </location>
</feature>